<dbReference type="EC" id="2.3.1.225" evidence="7"/>
<comment type="catalytic activity">
    <reaction evidence="7">
        <text>L-cysteinyl-[protein] + hexadecanoyl-CoA = S-hexadecanoyl-L-cysteinyl-[protein] + CoA</text>
        <dbReference type="Rhea" id="RHEA:36683"/>
        <dbReference type="Rhea" id="RHEA-COMP:10131"/>
        <dbReference type="Rhea" id="RHEA-COMP:11032"/>
        <dbReference type="ChEBI" id="CHEBI:29950"/>
        <dbReference type="ChEBI" id="CHEBI:57287"/>
        <dbReference type="ChEBI" id="CHEBI:57379"/>
        <dbReference type="ChEBI" id="CHEBI:74151"/>
        <dbReference type="EC" id="2.3.1.225"/>
    </reaction>
</comment>
<dbReference type="KEGG" id="goe:100905012"/>
<protein>
    <recommendedName>
        <fullName evidence="7">Palmitoyltransferase</fullName>
        <ecNumber evidence="7">2.3.1.225</ecNumber>
    </recommendedName>
</protein>
<reference evidence="10" key="1">
    <citation type="submission" date="2025-08" db="UniProtKB">
        <authorList>
            <consortium name="RefSeq"/>
        </authorList>
    </citation>
    <scope>IDENTIFICATION</scope>
</reference>
<evidence type="ECO:0000256" key="3">
    <source>
        <dbReference type="ARBA" id="ARBA00022692"/>
    </source>
</evidence>
<evidence type="ECO:0000256" key="6">
    <source>
        <dbReference type="ARBA" id="ARBA00023315"/>
    </source>
</evidence>
<dbReference type="InterPro" id="IPR039859">
    <property type="entry name" value="PFA4/ZDH16/20/ERF2-like"/>
</dbReference>
<comment type="similarity">
    <text evidence="7">Belongs to the DHHC palmitoyltransferase family.</text>
</comment>
<evidence type="ECO:0000313" key="10">
    <source>
        <dbReference type="RefSeq" id="XP_003746944.1"/>
    </source>
</evidence>
<feature type="domain" description="Palmitoyltransferase DHHC" evidence="8">
    <location>
        <begin position="167"/>
        <end position="287"/>
    </location>
</feature>
<feature type="transmembrane region" description="Helical" evidence="7">
    <location>
        <begin position="248"/>
        <end position="271"/>
    </location>
</feature>
<dbReference type="GeneID" id="100905012"/>
<keyword evidence="4 7" id="KW-1133">Transmembrane helix</keyword>
<evidence type="ECO:0000256" key="5">
    <source>
        <dbReference type="ARBA" id="ARBA00023136"/>
    </source>
</evidence>
<dbReference type="GO" id="GO:0019706">
    <property type="term" value="F:protein-cysteine S-palmitoyltransferase activity"/>
    <property type="evidence" value="ECO:0007669"/>
    <property type="project" value="UniProtKB-EC"/>
</dbReference>
<keyword evidence="2 7" id="KW-0808">Transferase</keyword>
<feature type="transmembrane region" description="Helical" evidence="7">
    <location>
        <begin position="84"/>
        <end position="105"/>
    </location>
</feature>
<evidence type="ECO:0000256" key="4">
    <source>
        <dbReference type="ARBA" id="ARBA00022989"/>
    </source>
</evidence>
<dbReference type="Proteomes" id="UP000694867">
    <property type="component" value="Unplaced"/>
</dbReference>
<organism evidence="9 10">
    <name type="scientific">Galendromus occidentalis</name>
    <name type="common">western predatory mite</name>
    <dbReference type="NCBI Taxonomy" id="34638"/>
    <lineage>
        <taxon>Eukaryota</taxon>
        <taxon>Metazoa</taxon>
        <taxon>Ecdysozoa</taxon>
        <taxon>Arthropoda</taxon>
        <taxon>Chelicerata</taxon>
        <taxon>Arachnida</taxon>
        <taxon>Acari</taxon>
        <taxon>Parasitiformes</taxon>
        <taxon>Mesostigmata</taxon>
        <taxon>Gamasina</taxon>
        <taxon>Phytoseioidea</taxon>
        <taxon>Phytoseiidae</taxon>
        <taxon>Typhlodrominae</taxon>
        <taxon>Galendromus</taxon>
    </lineage>
</organism>
<keyword evidence="3 7" id="KW-0812">Transmembrane</keyword>
<sequence>MQLTQRLISANSDHGEFQSATANNKVLMSTSFTTDYTLTVPSAQCTANYVLTNYWGSVLIFGTALLVLPSYISTLMCFMSKNTLGFSILVCFLVFYLVMVIWSFALTHSTAPPSIPERYYFTKEENAFVQDYEKTTEVETRQSMHERLSDMARRRGIRTCARDGSVNYCITCKIIKPERTHHCSICQQCVLRMDHHCPFFGNCIHFENAKFFLLTLFYGCLGAIYVLVTGVACLSMRSSMPECSNRSFFWFGAMTLYCGLLAILVSLFFAFSMKNAMHNQTTLESMSDIVFIDGKPHSYDLGSVRSNLKQIFGPISVLWLVPVHTTPGDGTDFPLRDDLTSIEFT</sequence>
<comment type="domain">
    <text evidence="7">The DHHC domain is required for palmitoyltransferase activity.</text>
</comment>
<evidence type="ECO:0000313" key="9">
    <source>
        <dbReference type="Proteomes" id="UP000694867"/>
    </source>
</evidence>
<gene>
    <name evidence="10" type="primary">LOC100905012</name>
</gene>
<dbReference type="InterPro" id="IPR001594">
    <property type="entry name" value="Palmitoyltrfase_DHHC"/>
</dbReference>
<keyword evidence="9" id="KW-1185">Reference proteome</keyword>
<feature type="transmembrane region" description="Helical" evidence="7">
    <location>
        <begin position="54"/>
        <end position="72"/>
    </location>
</feature>
<dbReference type="AlphaFoldDB" id="A0AAJ6QX87"/>
<feature type="transmembrane region" description="Helical" evidence="7">
    <location>
        <begin position="216"/>
        <end position="236"/>
    </location>
</feature>
<accession>A0AAJ6QX87</accession>
<evidence type="ECO:0000259" key="8">
    <source>
        <dbReference type="Pfam" id="PF01529"/>
    </source>
</evidence>
<dbReference type="PANTHER" id="PTHR12246">
    <property type="entry name" value="PALMITOYLTRANSFERASE ZDHHC16"/>
    <property type="match status" value="1"/>
</dbReference>
<proteinExistence type="inferred from homology"/>
<keyword evidence="5 7" id="KW-0472">Membrane</keyword>
<dbReference type="PROSITE" id="PS50216">
    <property type="entry name" value="DHHC"/>
    <property type="match status" value="1"/>
</dbReference>
<dbReference type="RefSeq" id="XP_003746944.1">
    <property type="nucleotide sequence ID" value="XM_003746896.1"/>
</dbReference>
<comment type="subcellular location">
    <subcellularLocation>
        <location evidence="1">Membrane</location>
        <topology evidence="1">Multi-pass membrane protein</topology>
    </subcellularLocation>
</comment>
<evidence type="ECO:0000256" key="1">
    <source>
        <dbReference type="ARBA" id="ARBA00004141"/>
    </source>
</evidence>
<dbReference type="GO" id="GO:0016020">
    <property type="term" value="C:membrane"/>
    <property type="evidence" value="ECO:0007669"/>
    <property type="project" value="UniProtKB-SubCell"/>
</dbReference>
<evidence type="ECO:0000256" key="2">
    <source>
        <dbReference type="ARBA" id="ARBA00022679"/>
    </source>
</evidence>
<keyword evidence="6 7" id="KW-0012">Acyltransferase</keyword>
<dbReference type="Pfam" id="PF01529">
    <property type="entry name" value="DHHC"/>
    <property type="match status" value="1"/>
</dbReference>
<evidence type="ECO:0000256" key="7">
    <source>
        <dbReference type="RuleBase" id="RU079119"/>
    </source>
</evidence>
<name>A0AAJ6QX87_9ACAR</name>